<name>A0ABT5N2D1_9BURK</name>
<dbReference type="Proteomes" id="UP001528673">
    <property type="component" value="Unassembled WGS sequence"/>
</dbReference>
<keyword evidence="5 6" id="KW-0408">Iron</keyword>
<dbReference type="Gene3D" id="1.10.760.10">
    <property type="entry name" value="Cytochrome c-like domain"/>
    <property type="match status" value="1"/>
</dbReference>
<dbReference type="Pfam" id="PF00034">
    <property type="entry name" value="Cytochrom_C"/>
    <property type="match status" value="1"/>
</dbReference>
<evidence type="ECO:0000259" key="8">
    <source>
        <dbReference type="PROSITE" id="PS51007"/>
    </source>
</evidence>
<dbReference type="EMBL" id="JAQSIP010000006">
    <property type="protein sequence ID" value="MDD0839676.1"/>
    <property type="molecule type" value="Genomic_DNA"/>
</dbReference>
<dbReference type="SUPFAM" id="SSF46626">
    <property type="entry name" value="Cytochrome c"/>
    <property type="match status" value="1"/>
</dbReference>
<keyword evidence="3 6" id="KW-0479">Metal-binding</keyword>
<evidence type="ECO:0000256" key="1">
    <source>
        <dbReference type="ARBA" id="ARBA00022448"/>
    </source>
</evidence>
<evidence type="ECO:0000256" key="2">
    <source>
        <dbReference type="ARBA" id="ARBA00022617"/>
    </source>
</evidence>
<evidence type="ECO:0000256" key="6">
    <source>
        <dbReference type="PROSITE-ProRule" id="PRU00433"/>
    </source>
</evidence>
<dbReference type="InterPro" id="IPR009056">
    <property type="entry name" value="Cyt_c-like_dom"/>
</dbReference>
<feature type="region of interest" description="Disordered" evidence="7">
    <location>
        <begin position="37"/>
        <end position="66"/>
    </location>
</feature>
<evidence type="ECO:0000313" key="10">
    <source>
        <dbReference type="Proteomes" id="UP001528673"/>
    </source>
</evidence>
<gene>
    <name evidence="9" type="ORF">PSQ40_13910</name>
</gene>
<protein>
    <submittedName>
        <fullName evidence="9">C-type cytochrome</fullName>
    </submittedName>
</protein>
<keyword evidence="1" id="KW-0813">Transport</keyword>
<reference evidence="9 10" key="1">
    <citation type="submission" date="2023-02" db="EMBL/GenBank/DDBJ databases">
        <title>Bacterial whole genomic sequence of Curvibacter sp. HBC61.</title>
        <authorList>
            <person name="Le V."/>
            <person name="Ko S.-R."/>
            <person name="Ahn C.-Y."/>
            <person name="Oh H.-M."/>
        </authorList>
    </citation>
    <scope>NUCLEOTIDE SEQUENCE [LARGE SCALE GENOMIC DNA]</scope>
    <source>
        <strain evidence="9 10">HBC61</strain>
    </source>
</reference>
<accession>A0ABT5N2D1</accession>
<evidence type="ECO:0000256" key="3">
    <source>
        <dbReference type="ARBA" id="ARBA00022723"/>
    </source>
</evidence>
<organism evidence="9 10">
    <name type="scientific">Curvibacter cyanobacteriorum</name>
    <dbReference type="NCBI Taxonomy" id="3026422"/>
    <lineage>
        <taxon>Bacteria</taxon>
        <taxon>Pseudomonadati</taxon>
        <taxon>Pseudomonadota</taxon>
        <taxon>Betaproteobacteria</taxon>
        <taxon>Burkholderiales</taxon>
        <taxon>Comamonadaceae</taxon>
        <taxon>Curvibacter</taxon>
    </lineage>
</organism>
<dbReference type="PROSITE" id="PS51007">
    <property type="entry name" value="CYTC"/>
    <property type="match status" value="1"/>
</dbReference>
<keyword evidence="10" id="KW-1185">Reference proteome</keyword>
<evidence type="ECO:0000313" key="9">
    <source>
        <dbReference type="EMBL" id="MDD0839676.1"/>
    </source>
</evidence>
<dbReference type="InterPro" id="IPR002327">
    <property type="entry name" value="Cyt_c_1A/1B"/>
</dbReference>
<evidence type="ECO:0000256" key="5">
    <source>
        <dbReference type="ARBA" id="ARBA00023004"/>
    </source>
</evidence>
<sequence>MRPKGFLQGPARAFRPAGLCVLAGLFWLAGASEPGRLAHAQNGPRASESPSGARDSAPRWQSAAAQRGQALYAERCAACHAVDSNDAGPKHRGVLGRRAGTVPDFEYSPAMRRSQLVWTRSQLDAWLRDPEALVPGQAMDVSVPDARARHDLIAYLATLR</sequence>
<evidence type="ECO:0000256" key="4">
    <source>
        <dbReference type="ARBA" id="ARBA00022982"/>
    </source>
</evidence>
<keyword evidence="4" id="KW-0249">Electron transport</keyword>
<dbReference type="InterPro" id="IPR036909">
    <property type="entry name" value="Cyt_c-like_dom_sf"/>
</dbReference>
<proteinExistence type="predicted"/>
<dbReference type="RefSeq" id="WP_273952144.1">
    <property type="nucleotide sequence ID" value="NZ_JAQSIP010000006.1"/>
</dbReference>
<dbReference type="PRINTS" id="PR00604">
    <property type="entry name" value="CYTCHRMECIAB"/>
</dbReference>
<comment type="caution">
    <text evidence="9">The sequence shown here is derived from an EMBL/GenBank/DDBJ whole genome shotgun (WGS) entry which is preliminary data.</text>
</comment>
<dbReference type="PANTHER" id="PTHR11961">
    <property type="entry name" value="CYTOCHROME C"/>
    <property type="match status" value="1"/>
</dbReference>
<feature type="domain" description="Cytochrome c" evidence="8">
    <location>
        <begin position="63"/>
        <end position="160"/>
    </location>
</feature>
<keyword evidence="2 6" id="KW-0349">Heme</keyword>
<evidence type="ECO:0000256" key="7">
    <source>
        <dbReference type="SAM" id="MobiDB-lite"/>
    </source>
</evidence>